<evidence type="ECO:0000313" key="1">
    <source>
        <dbReference type="EMBL" id="AQT06454.1"/>
    </source>
</evidence>
<keyword evidence="1" id="KW-0614">Plasmid</keyword>
<dbReference type="EMBL" id="CP014688">
    <property type="protein sequence ID" value="AQT06454.1"/>
    <property type="molecule type" value="Genomic_DNA"/>
</dbReference>
<evidence type="ECO:0000313" key="2">
    <source>
        <dbReference type="Proteomes" id="UP000189055"/>
    </source>
</evidence>
<sequence length="87" mass="9813">MPYKRHLPITPTQLATFLALKRSQSTKAEGEGVTVREIRRHLLAPKPSYAYTLAALRGLEKKSLAMNEEDEETGLSLWFSWSIPDAV</sequence>
<proteinExistence type="predicted"/>
<geneLocation type="plasmid" evidence="2">
    <name>pac1084_1</name>
</geneLocation>
<dbReference type="Proteomes" id="UP000189055">
    <property type="component" value="Plasmid pAC1084_1"/>
</dbReference>
<gene>
    <name evidence="1" type="ORF">A0U91_15685</name>
</gene>
<dbReference type="KEGG" id="aper:A0U91_15685"/>
<reference evidence="1 2" key="1">
    <citation type="submission" date="2016-03" db="EMBL/GenBank/DDBJ databases">
        <title>Acetic acid bacteria sequencing.</title>
        <authorList>
            <person name="Brandt J."/>
            <person name="Jakob F."/>
            <person name="Vogel R.F."/>
        </authorList>
    </citation>
    <scope>NUCLEOTIDE SEQUENCE [LARGE SCALE GENOMIC DNA]</scope>
    <source>
        <strain evidence="1 2">TMW2.1084</strain>
        <plasmid evidence="2">pac1084_1</plasmid>
    </source>
</reference>
<accession>A0A1U9LJ21</accession>
<protein>
    <submittedName>
        <fullName evidence="1">Uncharacterized protein</fullName>
    </submittedName>
</protein>
<organism evidence="1 2">
    <name type="scientific">Acetobacter persici</name>
    <dbReference type="NCBI Taxonomy" id="1076596"/>
    <lineage>
        <taxon>Bacteria</taxon>
        <taxon>Pseudomonadati</taxon>
        <taxon>Pseudomonadota</taxon>
        <taxon>Alphaproteobacteria</taxon>
        <taxon>Acetobacterales</taxon>
        <taxon>Acetobacteraceae</taxon>
        <taxon>Acetobacter</taxon>
    </lineage>
</organism>
<dbReference type="AlphaFoldDB" id="A0A1U9LJ21"/>
<name>A0A1U9LJ21_9PROT</name>